<feature type="signal peptide" evidence="1">
    <location>
        <begin position="1"/>
        <end position="21"/>
    </location>
</feature>
<dbReference type="Gene3D" id="3.10.350.10">
    <property type="entry name" value="LysM domain"/>
    <property type="match status" value="1"/>
</dbReference>
<sequence>MKFALPFFVFLLVFTIPKTNASPADWLVKINHIDAVTLSDSIYVVQQGDTYYSLSHQFNVPIDSLQKWNGKQLLIGQELSLVRPVENVTITVSKAEASAVPVSKPATTSKASVASQNAESTSAYAADVPTTIEAKTKQRILVIPFDPYLYFSDADYEIARQSKIPRQNVRHVFRGRLNALLAPKGYESIHLLGGVYRDSVSELSRIYESLNYGYQDNKESKYNHEPKQEAKETGAALKWVERQKEKLGIKDKPKEVPVAQDETKHFGVEVKDPEFFGYFNDQYGIDYYVFINQFEVKTVYEHCLDRAAQNYERNFTVHYSIYNSKGELVSGNRVNVPYESNINDVQRIVQDNMPTVAQKVLADLPASK</sequence>
<comment type="caution">
    <text evidence="3">The sequence shown here is derived from an EMBL/GenBank/DDBJ whole genome shotgun (WGS) entry which is preliminary data.</text>
</comment>
<feature type="domain" description="LysM" evidence="2">
    <location>
        <begin position="41"/>
        <end position="90"/>
    </location>
</feature>
<evidence type="ECO:0000313" key="4">
    <source>
        <dbReference type="Proteomes" id="UP001597369"/>
    </source>
</evidence>
<dbReference type="CDD" id="cd00118">
    <property type="entry name" value="LysM"/>
    <property type="match status" value="1"/>
</dbReference>
<dbReference type="InterPro" id="IPR018392">
    <property type="entry name" value="LysM"/>
</dbReference>
<proteinExistence type="predicted"/>
<dbReference type="EMBL" id="JBHUHV010000035">
    <property type="protein sequence ID" value="MFD2067431.1"/>
    <property type="molecule type" value="Genomic_DNA"/>
</dbReference>
<dbReference type="Pfam" id="PF01476">
    <property type="entry name" value="LysM"/>
    <property type="match status" value="1"/>
</dbReference>
<reference evidence="4" key="1">
    <citation type="journal article" date="2019" name="Int. J. Syst. Evol. Microbiol.">
        <title>The Global Catalogue of Microorganisms (GCM) 10K type strain sequencing project: providing services to taxonomists for standard genome sequencing and annotation.</title>
        <authorList>
            <consortium name="The Broad Institute Genomics Platform"/>
            <consortium name="The Broad Institute Genome Sequencing Center for Infectious Disease"/>
            <person name="Wu L."/>
            <person name="Ma J."/>
        </authorList>
    </citation>
    <scope>NUCLEOTIDE SEQUENCE [LARGE SCALE GENOMIC DNA]</scope>
    <source>
        <strain evidence="4">JCM 16545</strain>
    </source>
</reference>
<dbReference type="RefSeq" id="WP_229962886.1">
    <property type="nucleotide sequence ID" value="NZ_JAJJWI010000037.1"/>
</dbReference>
<evidence type="ECO:0000256" key="1">
    <source>
        <dbReference type="SAM" id="SignalP"/>
    </source>
</evidence>
<name>A0ABW4WYZ1_9BACT</name>
<dbReference type="SMART" id="SM00257">
    <property type="entry name" value="LysM"/>
    <property type="match status" value="1"/>
</dbReference>
<keyword evidence="1" id="KW-0732">Signal</keyword>
<organism evidence="3 4">
    <name type="scientific">Pontibacter silvestris</name>
    <dbReference type="NCBI Taxonomy" id="2305183"/>
    <lineage>
        <taxon>Bacteria</taxon>
        <taxon>Pseudomonadati</taxon>
        <taxon>Bacteroidota</taxon>
        <taxon>Cytophagia</taxon>
        <taxon>Cytophagales</taxon>
        <taxon>Hymenobacteraceae</taxon>
        <taxon>Pontibacter</taxon>
    </lineage>
</organism>
<protein>
    <submittedName>
        <fullName evidence="3">LysM peptidoglycan-binding domain-containing protein</fullName>
    </submittedName>
</protein>
<gene>
    <name evidence="3" type="ORF">ACFSKU_11100</name>
</gene>
<dbReference type="SUPFAM" id="SSF54106">
    <property type="entry name" value="LysM domain"/>
    <property type="match status" value="1"/>
</dbReference>
<dbReference type="Proteomes" id="UP001597369">
    <property type="component" value="Unassembled WGS sequence"/>
</dbReference>
<feature type="chain" id="PRO_5046087223" evidence="1">
    <location>
        <begin position="22"/>
        <end position="368"/>
    </location>
</feature>
<dbReference type="PROSITE" id="PS51782">
    <property type="entry name" value="LYSM"/>
    <property type="match status" value="1"/>
</dbReference>
<dbReference type="InterPro" id="IPR036779">
    <property type="entry name" value="LysM_dom_sf"/>
</dbReference>
<evidence type="ECO:0000259" key="2">
    <source>
        <dbReference type="PROSITE" id="PS51782"/>
    </source>
</evidence>
<accession>A0ABW4WYZ1</accession>
<evidence type="ECO:0000313" key="3">
    <source>
        <dbReference type="EMBL" id="MFD2067431.1"/>
    </source>
</evidence>
<keyword evidence="4" id="KW-1185">Reference proteome</keyword>